<dbReference type="Pfam" id="PF00794">
    <property type="entry name" value="PI3K_rbd"/>
    <property type="match status" value="1"/>
</dbReference>
<evidence type="ECO:0000256" key="3">
    <source>
        <dbReference type="ARBA" id="ARBA00022679"/>
    </source>
</evidence>
<evidence type="ECO:0000256" key="2">
    <source>
        <dbReference type="ARBA" id="ARBA00012073"/>
    </source>
</evidence>
<dbReference type="Gene3D" id="3.10.20.770">
    <property type="match status" value="1"/>
</dbReference>
<keyword evidence="6" id="KW-0067">ATP-binding</keyword>
<keyword evidence="3" id="KW-0808">Transferase</keyword>
<evidence type="ECO:0000313" key="13">
    <source>
        <dbReference type="Proteomes" id="UP000515154"/>
    </source>
</evidence>
<dbReference type="GO" id="GO:0048015">
    <property type="term" value="P:phosphatidylinositol-mediated signaling"/>
    <property type="evidence" value="ECO:0007669"/>
    <property type="project" value="TreeGrafter"/>
</dbReference>
<dbReference type="PROSITE" id="PS51546">
    <property type="entry name" value="PI3K_RBD"/>
    <property type="match status" value="1"/>
</dbReference>
<evidence type="ECO:0000256" key="5">
    <source>
        <dbReference type="ARBA" id="ARBA00022777"/>
    </source>
</evidence>
<dbReference type="GO" id="GO:0035005">
    <property type="term" value="F:1-phosphatidylinositol-4-phosphate 3-kinase activity"/>
    <property type="evidence" value="ECO:0007669"/>
    <property type="project" value="TreeGrafter"/>
</dbReference>
<dbReference type="InterPro" id="IPR029071">
    <property type="entry name" value="Ubiquitin-like_domsf"/>
</dbReference>
<dbReference type="Pfam" id="PF02192">
    <property type="entry name" value="PI3K_p85B"/>
    <property type="match status" value="1"/>
</dbReference>
<feature type="domain" description="PIK helical" evidence="10">
    <location>
        <begin position="517"/>
        <end position="695"/>
    </location>
</feature>
<comment type="catalytic activity">
    <reaction evidence="1">
        <text>a 1,2-diacyl-sn-glycero-3-phospho-(1D-myo-inositol) + ATP = a 1,2-diacyl-sn-glycero-3-phospho-(1D-myo-inositol-3-phosphate) + ADP + H(+)</text>
        <dbReference type="Rhea" id="RHEA:12709"/>
        <dbReference type="ChEBI" id="CHEBI:15378"/>
        <dbReference type="ChEBI" id="CHEBI:30616"/>
        <dbReference type="ChEBI" id="CHEBI:57880"/>
        <dbReference type="ChEBI" id="CHEBI:58088"/>
        <dbReference type="ChEBI" id="CHEBI:456216"/>
        <dbReference type="EC" id="2.7.1.137"/>
    </reaction>
</comment>
<feature type="domain" description="PI3K-RBD" evidence="11">
    <location>
        <begin position="211"/>
        <end position="299"/>
    </location>
</feature>
<gene>
    <name evidence="14" type="primary">LOC115217858</name>
</gene>
<feature type="domain" description="C2 PI3K-type" evidence="12">
    <location>
        <begin position="337"/>
        <end position="494"/>
    </location>
</feature>
<dbReference type="PROSITE" id="PS51547">
    <property type="entry name" value="C2_PI3K"/>
    <property type="match status" value="1"/>
</dbReference>
<dbReference type="SUPFAM" id="SSF54236">
    <property type="entry name" value="Ubiquitin-like"/>
    <property type="match status" value="1"/>
</dbReference>
<evidence type="ECO:0000259" key="12">
    <source>
        <dbReference type="PROSITE" id="PS51547"/>
    </source>
</evidence>
<feature type="domain" description="PI3K/PI4K catalytic" evidence="8">
    <location>
        <begin position="770"/>
        <end position="1045"/>
    </location>
</feature>
<dbReference type="InterPro" id="IPR042236">
    <property type="entry name" value="PI3K_accessory_sf"/>
</dbReference>
<dbReference type="GO" id="GO:0005524">
    <property type="term" value="F:ATP binding"/>
    <property type="evidence" value="ECO:0007669"/>
    <property type="project" value="UniProtKB-KW"/>
</dbReference>
<dbReference type="InterPro" id="IPR003113">
    <property type="entry name" value="PI3K_ABD"/>
</dbReference>
<proteinExistence type="inferred from homology"/>
<dbReference type="InterPro" id="IPR000403">
    <property type="entry name" value="PI3/4_kinase_cat_dom"/>
</dbReference>
<organism evidence="13 14">
    <name type="scientific">Octopus sinensis</name>
    <name type="common">East Asian common octopus</name>
    <dbReference type="NCBI Taxonomy" id="2607531"/>
    <lineage>
        <taxon>Eukaryota</taxon>
        <taxon>Metazoa</taxon>
        <taxon>Spiralia</taxon>
        <taxon>Lophotrochozoa</taxon>
        <taxon>Mollusca</taxon>
        <taxon>Cephalopoda</taxon>
        <taxon>Coleoidea</taxon>
        <taxon>Octopodiformes</taxon>
        <taxon>Octopoda</taxon>
        <taxon>Incirrata</taxon>
        <taxon>Octopodidae</taxon>
        <taxon>Octopus</taxon>
    </lineage>
</organism>
<dbReference type="InterPro" id="IPR016024">
    <property type="entry name" value="ARM-type_fold"/>
</dbReference>
<dbReference type="Pfam" id="PF00454">
    <property type="entry name" value="PI3_PI4_kinase"/>
    <property type="match status" value="1"/>
</dbReference>
<dbReference type="Gene3D" id="1.10.1070.11">
    <property type="entry name" value="Phosphatidylinositol 3-/4-kinase, catalytic domain"/>
    <property type="match status" value="1"/>
</dbReference>
<dbReference type="AlphaFoldDB" id="A0A7E6F8W2"/>
<evidence type="ECO:0000256" key="6">
    <source>
        <dbReference type="ARBA" id="ARBA00022840"/>
    </source>
</evidence>
<name>A0A7E6F8W2_9MOLL</name>
<dbReference type="GO" id="GO:0050920">
    <property type="term" value="P:regulation of chemotaxis"/>
    <property type="evidence" value="ECO:0007669"/>
    <property type="project" value="UniProtKB-ARBA"/>
</dbReference>
<dbReference type="InterPro" id="IPR002420">
    <property type="entry name" value="PI3K-type_C2_dom"/>
</dbReference>
<dbReference type="GO" id="GO:0016477">
    <property type="term" value="P:cell migration"/>
    <property type="evidence" value="ECO:0007669"/>
    <property type="project" value="TreeGrafter"/>
</dbReference>
<dbReference type="PROSITE" id="PS00916">
    <property type="entry name" value="PI3_4_KINASE_2"/>
    <property type="match status" value="1"/>
</dbReference>
<dbReference type="FunFam" id="3.30.1010.10:FF:000008">
    <property type="entry name" value="Phosphatidylinositol 4,5-bisphosphate 3-kinase catalytic subunit gamma"/>
    <property type="match status" value="1"/>
</dbReference>
<dbReference type="SMART" id="SM00144">
    <property type="entry name" value="PI3K_rbd"/>
    <property type="match status" value="1"/>
</dbReference>
<evidence type="ECO:0000259" key="10">
    <source>
        <dbReference type="PROSITE" id="PS51545"/>
    </source>
</evidence>
<dbReference type="SMART" id="SM00145">
    <property type="entry name" value="PI3Ka"/>
    <property type="match status" value="1"/>
</dbReference>
<dbReference type="PROSITE" id="PS50290">
    <property type="entry name" value="PI3_4_KINASE_3"/>
    <property type="match status" value="1"/>
</dbReference>
<dbReference type="InterPro" id="IPR035892">
    <property type="entry name" value="C2_domain_sf"/>
</dbReference>
<dbReference type="SMART" id="SM00143">
    <property type="entry name" value="PI3K_p85B"/>
    <property type="match status" value="1"/>
</dbReference>
<dbReference type="GO" id="GO:0032060">
    <property type="term" value="P:bleb assembly"/>
    <property type="evidence" value="ECO:0007669"/>
    <property type="project" value="UniProtKB-ARBA"/>
</dbReference>
<dbReference type="Gene3D" id="3.30.1010.10">
    <property type="entry name" value="Phosphatidylinositol 3-kinase Catalytic Subunit, Chain A, domain 4"/>
    <property type="match status" value="1"/>
</dbReference>
<reference evidence="14" key="1">
    <citation type="submission" date="2025-08" db="UniProtKB">
        <authorList>
            <consortium name="RefSeq"/>
        </authorList>
    </citation>
    <scope>IDENTIFICATION</scope>
</reference>
<dbReference type="InterPro" id="IPR011009">
    <property type="entry name" value="Kinase-like_dom_sf"/>
</dbReference>
<dbReference type="InterPro" id="IPR018936">
    <property type="entry name" value="PI3/4_kinase_CS"/>
</dbReference>
<dbReference type="SUPFAM" id="SSF49562">
    <property type="entry name" value="C2 domain (Calcium/lipid-binding domain, CaLB)"/>
    <property type="match status" value="1"/>
</dbReference>
<dbReference type="InterPro" id="IPR001263">
    <property type="entry name" value="PI3K_accessory_dom"/>
</dbReference>
<keyword evidence="4" id="KW-0547">Nucleotide-binding</keyword>
<dbReference type="EC" id="2.7.1.137" evidence="2"/>
<evidence type="ECO:0000259" key="9">
    <source>
        <dbReference type="PROSITE" id="PS51544"/>
    </source>
</evidence>
<dbReference type="GO" id="GO:0005737">
    <property type="term" value="C:cytoplasm"/>
    <property type="evidence" value="ECO:0007669"/>
    <property type="project" value="TreeGrafter"/>
</dbReference>
<keyword evidence="5" id="KW-0418">Kinase</keyword>
<evidence type="ECO:0000313" key="14">
    <source>
        <dbReference type="RefSeq" id="XP_036363705.1"/>
    </source>
</evidence>
<dbReference type="GO" id="GO:0005942">
    <property type="term" value="C:phosphatidylinositol 3-kinase complex"/>
    <property type="evidence" value="ECO:0007669"/>
    <property type="project" value="TreeGrafter"/>
</dbReference>
<dbReference type="SMART" id="SM00146">
    <property type="entry name" value="PI3Kc"/>
    <property type="match status" value="1"/>
</dbReference>
<dbReference type="SMART" id="SM00142">
    <property type="entry name" value="PI3K_C2"/>
    <property type="match status" value="1"/>
</dbReference>
<dbReference type="Gene3D" id="1.25.40.70">
    <property type="entry name" value="Phosphatidylinositol 3-kinase, accessory domain (PIK)"/>
    <property type="match status" value="1"/>
</dbReference>
<dbReference type="PANTHER" id="PTHR10048:SF118">
    <property type="entry name" value="PI-3 KINASE"/>
    <property type="match status" value="1"/>
</dbReference>
<dbReference type="GO" id="GO:0016303">
    <property type="term" value="F:1-phosphatidylinositol-3-kinase activity"/>
    <property type="evidence" value="ECO:0007669"/>
    <property type="project" value="UniProtKB-EC"/>
</dbReference>
<dbReference type="InterPro" id="IPR015433">
    <property type="entry name" value="PI3/4_kinase"/>
</dbReference>
<dbReference type="InterPro" id="IPR036940">
    <property type="entry name" value="PI3/4_kinase_cat_sf"/>
</dbReference>
<dbReference type="SUPFAM" id="SSF56112">
    <property type="entry name" value="Protein kinase-like (PK-like)"/>
    <property type="match status" value="1"/>
</dbReference>
<dbReference type="Pfam" id="PF00613">
    <property type="entry name" value="PI3Ka"/>
    <property type="match status" value="1"/>
</dbReference>
<evidence type="ECO:0000259" key="8">
    <source>
        <dbReference type="PROSITE" id="PS50290"/>
    </source>
</evidence>
<dbReference type="InterPro" id="IPR000341">
    <property type="entry name" value="PI3K_Ras-bd_dom"/>
</dbReference>
<dbReference type="PROSITE" id="PS51544">
    <property type="entry name" value="PI3K_ABD"/>
    <property type="match status" value="1"/>
</dbReference>
<accession>A0A7E6F8W2</accession>
<dbReference type="SUPFAM" id="SSF48371">
    <property type="entry name" value="ARM repeat"/>
    <property type="match status" value="1"/>
</dbReference>
<dbReference type="PROSITE" id="PS51545">
    <property type="entry name" value="PIK_HELICAL"/>
    <property type="match status" value="1"/>
</dbReference>
<protein>
    <recommendedName>
        <fullName evidence="2">phosphatidylinositol 3-kinase</fullName>
        <ecNumber evidence="2">2.7.1.137</ecNumber>
    </recommendedName>
</protein>
<evidence type="ECO:0000256" key="4">
    <source>
        <dbReference type="ARBA" id="ARBA00022741"/>
    </source>
</evidence>
<dbReference type="Proteomes" id="UP000515154">
    <property type="component" value="Linkage group LG12"/>
</dbReference>
<dbReference type="FunFam" id="1.10.1070.11:FF:000001">
    <property type="entry name" value="Phosphatidylinositol 4,5-bisphosphate 3-kinase catalytic subunit"/>
    <property type="match status" value="1"/>
</dbReference>
<evidence type="ECO:0000256" key="1">
    <source>
        <dbReference type="ARBA" id="ARBA00001498"/>
    </source>
</evidence>
<dbReference type="Pfam" id="PF00792">
    <property type="entry name" value="PI3K_C2"/>
    <property type="match status" value="1"/>
</dbReference>
<comment type="similarity">
    <text evidence="7">Belongs to the PI3/PI4-kinase family.</text>
</comment>
<dbReference type="GO" id="GO:0043491">
    <property type="term" value="P:phosphatidylinositol 3-kinase/protein kinase B signal transduction"/>
    <property type="evidence" value="ECO:0007669"/>
    <property type="project" value="TreeGrafter"/>
</dbReference>
<feature type="domain" description="PI3K-ABD" evidence="9">
    <location>
        <begin position="34"/>
        <end position="124"/>
    </location>
</feature>
<evidence type="ECO:0000256" key="7">
    <source>
        <dbReference type="PROSITE-ProRule" id="PRU00880"/>
    </source>
</evidence>
<dbReference type="GO" id="GO:0005886">
    <property type="term" value="C:plasma membrane"/>
    <property type="evidence" value="ECO:0007669"/>
    <property type="project" value="TreeGrafter"/>
</dbReference>
<dbReference type="RefSeq" id="XP_036363705.1">
    <property type="nucleotide sequence ID" value="XM_036507812.1"/>
</dbReference>
<dbReference type="Gene3D" id="2.60.40.150">
    <property type="entry name" value="C2 domain"/>
    <property type="match status" value="1"/>
</dbReference>
<keyword evidence="13" id="KW-1185">Reference proteome</keyword>
<dbReference type="PANTHER" id="PTHR10048">
    <property type="entry name" value="PHOSPHATIDYLINOSITOL KINASE"/>
    <property type="match status" value="1"/>
</dbReference>
<evidence type="ECO:0000259" key="11">
    <source>
        <dbReference type="PROSITE" id="PS51546"/>
    </source>
</evidence>
<sequence>MFHGVCQSFLSKVCGLHDAMVVVYVPDVSSAVDNKGHIIFDFLMPNGILITMKVDFYCATFEKIKQDLWLEASKQPLYFLLRSYEEYAFQFINNQGKREEVLWESQSLSEIQLCATFLKLIEKELNNERRYSLDRRINSLISIPSYELTDLQSSEVENFRVRIKAYCDKIVLERDHLGWDERIKYCFPPRLCKEELRANMVEKLNTEKLNEGYFSIEISRGKKVVKEEVLCNFYPKQLVSDLVKRRPKELGLKDLDAANYLLKVSGLDEYLYGNHALIDFKFIYECLHKDSVPRVCLVTRSEVCLPAPTIPPRKSSSSFSSRNTQENVIPDIHSWDIFSKVTIKINCVTQVEISDGNKIKVVAGLYLGHDVLCDVVSTDELALSQRTCVWNSELTFDHLVSDLPEMTRICFMLYSVGTGKNKKQKDANPLAWANIPLFDYKSQLRCNTCELFMWPIQDDLQLDEPCFPIGTVTPNPAGKKATTLRVYFSTYNRDKRIVYPQKQEILGKAAENMEPVGSFGSPMWRPNKIVIDQVRKIIEEGNALFEQDKELLWRLRHEIKHRFPNSLPLLLSSVKWNNKIDLSKMQALLMSWPKLNCEHSLGLLDFAYADRVVREFAVSCLQELPDDEIMQYLLQLVQILKYESYLYCPIVELLLSRALRNRCFGHRFFWLLKSEMHECQVNVRFGLILEVYCKSCADHTKDLIRQNEALLKINSANMLIKNTTLNIGDKKVKDTLLKDFHAVLSQKAYTEALNELHSPLNPLWKMNKLIIDECKFLDSKKRPVWLVWRNEEAYQSNEKFSIIYKNGDDLRQDMLTLQIIQIVDSIWQEEGVDLKMNPYGCLCTGENTGMIEVVSNAETIASIQRNYGAVKCVYEWLKQHNTTDEKLAKAVTDFSLSCAGYSVITYVLGIGDRHNDNIMIKTNGQLFHIDFGHILGNKKKKFGVRRERVPFVLTSHFVYVIKNGEGQNDNFQKFEENCQLAYMILRRRSHVLITLFNLMLQSGLPELSSDKDVEYLRKALALGASDQEASQQFRAKLKEAQNKCWTTELNWWFHSRNVDNT</sequence>